<dbReference type="PANTHER" id="PTHR10357:SF210">
    <property type="entry name" value="MALTODEXTRIN GLUCOSIDASE"/>
    <property type="match status" value="1"/>
</dbReference>
<dbReference type="CDD" id="cd11340">
    <property type="entry name" value="AmyAc_bac_CMD_like_3"/>
    <property type="match status" value="1"/>
</dbReference>
<evidence type="ECO:0000259" key="3">
    <source>
        <dbReference type="SMART" id="SM00642"/>
    </source>
</evidence>
<dbReference type="Gene3D" id="2.60.40.1180">
    <property type="entry name" value="Golgi alpha-mannosidase II"/>
    <property type="match status" value="1"/>
</dbReference>
<dbReference type="SUPFAM" id="SSF51011">
    <property type="entry name" value="Glycosyl hydrolase domain"/>
    <property type="match status" value="1"/>
</dbReference>
<keyword evidence="2" id="KW-0326">Glycosidase</keyword>
<dbReference type="GO" id="GO:0016787">
    <property type="term" value="F:hydrolase activity"/>
    <property type="evidence" value="ECO:0007669"/>
    <property type="project" value="UniProtKB-KW"/>
</dbReference>
<evidence type="ECO:0000313" key="4">
    <source>
        <dbReference type="EMBL" id="MCB2380110.1"/>
    </source>
</evidence>
<evidence type="ECO:0000313" key="5">
    <source>
        <dbReference type="Proteomes" id="UP001165297"/>
    </source>
</evidence>
<organism evidence="4 5">
    <name type="scientific">Hymenobacter nitidus</name>
    <dbReference type="NCBI Taxonomy" id="2880929"/>
    <lineage>
        <taxon>Bacteria</taxon>
        <taxon>Pseudomonadati</taxon>
        <taxon>Bacteroidota</taxon>
        <taxon>Cytophagia</taxon>
        <taxon>Cytophagales</taxon>
        <taxon>Hymenobacteraceae</taxon>
        <taxon>Hymenobacter</taxon>
    </lineage>
</organism>
<dbReference type="InterPro" id="IPR013783">
    <property type="entry name" value="Ig-like_fold"/>
</dbReference>
<proteinExistence type="predicted"/>
<feature type="domain" description="Glycosyl hydrolase family 13 catalytic" evidence="3">
    <location>
        <begin position="157"/>
        <end position="555"/>
    </location>
</feature>
<dbReference type="Gene3D" id="2.60.40.10">
    <property type="entry name" value="Immunoglobulins"/>
    <property type="match status" value="1"/>
</dbReference>
<dbReference type="SUPFAM" id="SSF51445">
    <property type="entry name" value="(Trans)glycosidases"/>
    <property type="match status" value="1"/>
</dbReference>
<dbReference type="InterPro" id="IPR014756">
    <property type="entry name" value="Ig_E-set"/>
</dbReference>
<dbReference type="SMART" id="SM00642">
    <property type="entry name" value="Aamy"/>
    <property type="match status" value="1"/>
</dbReference>
<dbReference type="InterPro" id="IPR017853">
    <property type="entry name" value="GH"/>
</dbReference>
<name>A0ABS8AIL0_9BACT</name>
<accession>A0ABS8AIL0</accession>
<sequence length="644" mass="71985">MLPLFAADLILRMKFPSFLSLLAGALLAAPPLTLAAATPAAAVVSVAKAAAIRIDPTFWWVGMKNPRLQLLVHSSGIGSSTVALSYPGVMLEGTQKLANPDYLIVNLSISPEAKPGKLSLEFRGAKKVKVSYELRARTTPGDNTKVQGITSADFVYLLMPDRFANGDPKNDVVKGTRVSRVARDSMYARHGGDLRGIEQHFDYLKELGVTAIWPTPVVENDMPKASYHGYALTDYYAVDRRYGSNEDYVRFVQRAHQNGLKVIHDVVLNHMGSQNYLFVEPPAADWFHQWPSFTRSNFRDAAFNDPYAAEADRKLYGQGWFDTTMPDLNQSNPLVATYVIQNFIWWVEYTGLDGYRIDTYPYSDRNFLMQWGEAVLSEFPRLGMFGETWVQGNGQQAFFARNILPPVNGFKSNLPGVTDFQSYYALNEALTKDAGWTDGIAKLYYALQGDWLYEDPMRNVVFLDNHDLSRFYSVVGEDFAKYKMGLAWLLTTRGIPQLYYGTEVLMKNFSNPDGLVREDFPGGWAADKQNYFTAAGRTGPAGEAFTYVSKLANYRKTHPALHSGKLTQFIPQDGIYTYFRHSDAGTVMVMMNSNKDEKAVDLGRFAERLSGFSSGTEVTTGATLSDLKAARIPGRTAWVVELKK</sequence>
<dbReference type="SUPFAM" id="SSF81296">
    <property type="entry name" value="E set domains"/>
    <property type="match status" value="1"/>
</dbReference>
<dbReference type="Pfam" id="PF00128">
    <property type="entry name" value="Alpha-amylase"/>
    <property type="match status" value="1"/>
</dbReference>
<dbReference type="InterPro" id="IPR013780">
    <property type="entry name" value="Glyco_hydro_b"/>
</dbReference>
<evidence type="ECO:0000256" key="2">
    <source>
        <dbReference type="ARBA" id="ARBA00023295"/>
    </source>
</evidence>
<dbReference type="RefSeq" id="WP_226189789.1">
    <property type="nucleotide sequence ID" value="NZ_JAJADQ010000014.1"/>
</dbReference>
<dbReference type="PANTHER" id="PTHR10357">
    <property type="entry name" value="ALPHA-AMYLASE FAMILY MEMBER"/>
    <property type="match status" value="1"/>
</dbReference>
<protein>
    <submittedName>
        <fullName evidence="4">Glycoside hydrolase family 13 protein</fullName>
    </submittedName>
</protein>
<dbReference type="InterPro" id="IPR019492">
    <property type="entry name" value="Cyclo-malto-dextrinase_C"/>
</dbReference>
<gene>
    <name evidence="4" type="ORF">LGH70_21120</name>
</gene>
<keyword evidence="5" id="KW-1185">Reference proteome</keyword>
<dbReference type="Pfam" id="PF09087">
    <property type="entry name" value="Cyc-maltodext_N"/>
    <property type="match status" value="1"/>
</dbReference>
<dbReference type="Pfam" id="PF10438">
    <property type="entry name" value="Cyc-maltodext_C"/>
    <property type="match status" value="1"/>
</dbReference>
<comment type="caution">
    <text evidence="4">The sequence shown here is derived from an EMBL/GenBank/DDBJ whole genome shotgun (WGS) entry which is preliminary data.</text>
</comment>
<dbReference type="InterPro" id="IPR006047">
    <property type="entry name" value="GH13_cat_dom"/>
</dbReference>
<keyword evidence="1 4" id="KW-0378">Hydrolase</keyword>
<dbReference type="Proteomes" id="UP001165297">
    <property type="component" value="Unassembled WGS sequence"/>
</dbReference>
<reference evidence="4" key="1">
    <citation type="submission" date="2021-10" db="EMBL/GenBank/DDBJ databases">
        <authorList>
            <person name="Dean J.D."/>
            <person name="Kim M.K."/>
            <person name="Newey C.N."/>
            <person name="Stoker T.S."/>
            <person name="Thompson D.W."/>
            <person name="Grose J.H."/>
        </authorList>
    </citation>
    <scope>NUCLEOTIDE SEQUENCE</scope>
    <source>
        <strain evidence="4">BT635</strain>
    </source>
</reference>
<dbReference type="EMBL" id="JAJADQ010000014">
    <property type="protein sequence ID" value="MCB2380110.1"/>
    <property type="molecule type" value="Genomic_DNA"/>
</dbReference>
<dbReference type="Gene3D" id="3.20.20.80">
    <property type="entry name" value="Glycosidases"/>
    <property type="match status" value="1"/>
</dbReference>
<evidence type="ECO:0000256" key="1">
    <source>
        <dbReference type="ARBA" id="ARBA00022801"/>
    </source>
</evidence>
<dbReference type="InterPro" id="IPR015171">
    <property type="entry name" value="Cyc-maltodext_N"/>
</dbReference>